<dbReference type="GeneID" id="77676279"/>
<dbReference type="HOGENOM" id="CLU_1428366_0_0_1"/>
<reference evidence="2 3" key="1">
    <citation type="journal article" date="2014" name="Genome Announc.">
        <title>Genome Sequence of the Microsporidian Species Nematocida sp1 Strain ERTm6 (ATCC PRA-372).</title>
        <authorList>
            <person name="Bakowski M.A."/>
            <person name="Priest M."/>
            <person name="Young S."/>
            <person name="Cuomo C.A."/>
            <person name="Troemel E.R."/>
        </authorList>
    </citation>
    <scope>NUCLEOTIDE SEQUENCE [LARGE SCALE GENOMIC DNA]</scope>
    <source>
        <strain evidence="2 3">ERTm6</strain>
    </source>
</reference>
<evidence type="ECO:0000256" key="1">
    <source>
        <dbReference type="SAM" id="Phobius"/>
    </source>
</evidence>
<evidence type="ECO:0000313" key="3">
    <source>
        <dbReference type="Proteomes" id="UP000054524"/>
    </source>
</evidence>
<keyword evidence="1" id="KW-0472">Membrane</keyword>
<keyword evidence="1" id="KW-1133">Transmembrane helix</keyword>
<dbReference type="AlphaFoldDB" id="A0A086J222"/>
<sequence length="190" mass="21886">MIYLQYTHRYKKCILPLSHEKSKRKMCSYSKGKEIPWGYQIRMHLYNHEYIFIGGASFFAYACITTLAHYKNTLKSNLIVLSMGTLLFLFQIIFHNKTANISVETVRKSLRSTAELMCAGSCISCGVSYVRGINSISEIVKYLEFEEALVYLGLILNSIGYTNMRVYMRILFVGTALYALKIALYLWCTD</sequence>
<gene>
    <name evidence="2" type="ORF">NESG_01306</name>
</gene>
<feature type="transmembrane region" description="Helical" evidence="1">
    <location>
        <begin position="76"/>
        <end position="94"/>
    </location>
</feature>
<dbReference type="Proteomes" id="UP000054524">
    <property type="component" value="Unassembled WGS sequence"/>
</dbReference>
<protein>
    <submittedName>
        <fullName evidence="2">Uncharacterized protein</fullName>
    </submittedName>
</protein>
<proteinExistence type="predicted"/>
<feature type="transmembrane region" description="Helical" evidence="1">
    <location>
        <begin position="50"/>
        <end position="70"/>
    </location>
</feature>
<keyword evidence="3" id="KW-1185">Reference proteome</keyword>
<organism evidence="2 3">
    <name type="scientific">Nematocida ausubeli (strain ATCC PRA-371 / ERTm2)</name>
    <name type="common">Nematode killer fungus</name>
    <dbReference type="NCBI Taxonomy" id="1913371"/>
    <lineage>
        <taxon>Eukaryota</taxon>
        <taxon>Fungi</taxon>
        <taxon>Fungi incertae sedis</taxon>
        <taxon>Microsporidia</taxon>
        <taxon>Nematocida</taxon>
    </lineage>
</organism>
<dbReference type="EMBL" id="AKIJ01000003">
    <property type="protein sequence ID" value="KFG26190.1"/>
    <property type="molecule type" value="Genomic_DNA"/>
</dbReference>
<keyword evidence="1" id="KW-0812">Transmembrane</keyword>
<evidence type="ECO:0000313" key="2">
    <source>
        <dbReference type="EMBL" id="KFG26190.1"/>
    </source>
</evidence>
<dbReference type="RefSeq" id="XP_052904745.1">
    <property type="nucleotide sequence ID" value="XM_053048940.1"/>
</dbReference>
<accession>A0A086J222</accession>
<comment type="caution">
    <text evidence="2">The sequence shown here is derived from an EMBL/GenBank/DDBJ whole genome shotgun (WGS) entry which is preliminary data.</text>
</comment>
<feature type="transmembrane region" description="Helical" evidence="1">
    <location>
        <begin position="166"/>
        <end position="187"/>
    </location>
</feature>
<name>A0A086J222_NEMA1</name>